<proteinExistence type="predicted"/>
<protein>
    <recommendedName>
        <fullName evidence="4">Glycine-rich protein</fullName>
    </recommendedName>
</protein>
<comment type="caution">
    <text evidence="2">The sequence shown here is derived from an EMBL/GenBank/DDBJ whole genome shotgun (WGS) entry which is preliminary data.</text>
</comment>
<keyword evidence="3" id="KW-1185">Reference proteome</keyword>
<dbReference type="EMBL" id="LFYR01000025">
    <property type="protein sequence ID" value="KMZ76484.1"/>
    <property type="molecule type" value="Genomic_DNA"/>
</dbReference>
<evidence type="ECO:0008006" key="4">
    <source>
        <dbReference type="Google" id="ProtNLM"/>
    </source>
</evidence>
<sequence length="118" mass="13344">MRKKTMSFSVILLLSMCVVLSVLLFFSSTVASTTNTVLNTHKDYLAKKKKEDFNVEAFPDVFGGRGFPYRGRGFPIRGRGYPIRRYPRGRGFIRRPDPSGECRACCGNLFNDQCTVCC</sequence>
<feature type="signal peptide" evidence="1">
    <location>
        <begin position="1"/>
        <end position="31"/>
    </location>
</feature>
<reference evidence="3" key="1">
    <citation type="journal article" date="2016" name="Nature">
        <title>The genome of the seagrass Zostera marina reveals angiosperm adaptation to the sea.</title>
        <authorList>
            <person name="Olsen J.L."/>
            <person name="Rouze P."/>
            <person name="Verhelst B."/>
            <person name="Lin Y.-C."/>
            <person name="Bayer T."/>
            <person name="Collen J."/>
            <person name="Dattolo E."/>
            <person name="De Paoli E."/>
            <person name="Dittami S."/>
            <person name="Maumus F."/>
            <person name="Michel G."/>
            <person name="Kersting A."/>
            <person name="Lauritano C."/>
            <person name="Lohaus R."/>
            <person name="Toepel M."/>
            <person name="Tonon T."/>
            <person name="Vanneste K."/>
            <person name="Amirebrahimi M."/>
            <person name="Brakel J."/>
            <person name="Bostroem C."/>
            <person name="Chovatia M."/>
            <person name="Grimwood J."/>
            <person name="Jenkins J.W."/>
            <person name="Jueterbock A."/>
            <person name="Mraz A."/>
            <person name="Stam W.T."/>
            <person name="Tice H."/>
            <person name="Bornberg-Bauer E."/>
            <person name="Green P.J."/>
            <person name="Pearson G.A."/>
            <person name="Procaccini G."/>
            <person name="Duarte C.M."/>
            <person name="Schmutz J."/>
            <person name="Reusch T.B.H."/>
            <person name="Van de Peer Y."/>
        </authorList>
    </citation>
    <scope>NUCLEOTIDE SEQUENCE [LARGE SCALE GENOMIC DNA]</scope>
    <source>
        <strain evidence="3">cv. Finnish</strain>
    </source>
</reference>
<dbReference type="Proteomes" id="UP000036987">
    <property type="component" value="Unassembled WGS sequence"/>
</dbReference>
<dbReference type="AlphaFoldDB" id="A0A0K9Q5L1"/>
<evidence type="ECO:0000313" key="2">
    <source>
        <dbReference type="EMBL" id="KMZ76484.1"/>
    </source>
</evidence>
<feature type="chain" id="PRO_5005528566" description="Glycine-rich protein" evidence="1">
    <location>
        <begin position="32"/>
        <end position="118"/>
    </location>
</feature>
<accession>A0A0K9Q5L1</accession>
<evidence type="ECO:0000256" key="1">
    <source>
        <dbReference type="SAM" id="SignalP"/>
    </source>
</evidence>
<organism evidence="2 3">
    <name type="scientific">Zostera marina</name>
    <name type="common">Eelgrass</name>
    <dbReference type="NCBI Taxonomy" id="29655"/>
    <lineage>
        <taxon>Eukaryota</taxon>
        <taxon>Viridiplantae</taxon>
        <taxon>Streptophyta</taxon>
        <taxon>Embryophyta</taxon>
        <taxon>Tracheophyta</taxon>
        <taxon>Spermatophyta</taxon>
        <taxon>Magnoliopsida</taxon>
        <taxon>Liliopsida</taxon>
        <taxon>Zosteraceae</taxon>
        <taxon>Zostera</taxon>
    </lineage>
</organism>
<keyword evidence="1" id="KW-0732">Signal</keyword>
<name>A0A0K9Q5L1_ZOSMR</name>
<gene>
    <name evidence="2" type="ORF">ZOSMA_101G00680</name>
</gene>
<evidence type="ECO:0000313" key="3">
    <source>
        <dbReference type="Proteomes" id="UP000036987"/>
    </source>
</evidence>